<name>A0ABP3UND4_9CLOT</name>
<feature type="transmembrane region" description="Helical" evidence="8">
    <location>
        <begin position="149"/>
        <end position="171"/>
    </location>
</feature>
<sequence>MNFFQFISERKDQILKLTFQHIQLSIIAILIAVLIGVPLGIIIFKKKSLSSPIIGLANIAQAVPSLALLGFLIPFLGIGSKPSIVMVVIYALLPILKNTYTALNNINPDIVEAAKGMGMTNNQILKIVQIPLALPIIMAGIRISAVTAVGLMTIAAFIGAGGLGYLVFTGVQTVDNNMILAGAIPACILALLMDFIIGKIENSVIPTGIKTNGSNIKRKRHTIFNPSKTPKIVASILTICIIGGTIGYFATKKDTIVIGSKNYNEQLVLGNMFALLIESNTNIKVEKKLNLGGTKVAFTALKSGELDIYPEYTGTGLISIMKKTTISDPDKVYNLVKDYYNKTFDISWLKPLGFNNTYAMAVRQDTAKKYNLNTISQLAKISENLDLGCNMEFTGRKDGLKGLESIYNIKFKSVKAIDGGLRYASLNNRKIDVTNAFSTEGLLKAFNLKVLEDDKKLFPPYYAAPIIRNDTLKKHPELKELLNKLGNNISNEEMIEMNYKVDKLNQTPENVAKEFLKSKNLIK</sequence>
<dbReference type="Pfam" id="PF00528">
    <property type="entry name" value="BPD_transp_1"/>
    <property type="match status" value="1"/>
</dbReference>
<organism evidence="10 11">
    <name type="scientific">Clostridium oceanicum</name>
    <dbReference type="NCBI Taxonomy" id="1543"/>
    <lineage>
        <taxon>Bacteria</taxon>
        <taxon>Bacillati</taxon>
        <taxon>Bacillota</taxon>
        <taxon>Clostridia</taxon>
        <taxon>Eubacteriales</taxon>
        <taxon>Clostridiaceae</taxon>
        <taxon>Clostridium</taxon>
    </lineage>
</organism>
<dbReference type="CDD" id="cd13609">
    <property type="entry name" value="PBP2_Opu_like_1"/>
    <property type="match status" value="1"/>
</dbReference>
<comment type="similarity">
    <text evidence="6">In the C-terminal section; belongs to the OsmX family.</text>
</comment>
<reference evidence="11" key="1">
    <citation type="journal article" date="2019" name="Int. J. Syst. Evol. Microbiol.">
        <title>The Global Catalogue of Microorganisms (GCM) 10K type strain sequencing project: providing services to taxonomists for standard genome sequencing and annotation.</title>
        <authorList>
            <consortium name="The Broad Institute Genomics Platform"/>
            <consortium name="The Broad Institute Genome Sequencing Center for Infectious Disease"/>
            <person name="Wu L."/>
            <person name="Ma J."/>
        </authorList>
    </citation>
    <scope>NUCLEOTIDE SEQUENCE [LARGE SCALE GENOMIC DNA]</scope>
    <source>
        <strain evidence="11">JCM 1407</strain>
    </source>
</reference>
<dbReference type="Gene3D" id="3.40.190.10">
    <property type="entry name" value="Periplasmic binding protein-like II"/>
    <property type="match status" value="1"/>
</dbReference>
<dbReference type="RefSeq" id="WP_343760942.1">
    <property type="nucleotide sequence ID" value="NZ_BAAACG010000008.1"/>
</dbReference>
<protein>
    <submittedName>
        <fullName evidence="10">Glycine betaine ABC transporter substrate-binding protein</fullName>
    </submittedName>
</protein>
<keyword evidence="3 8" id="KW-0812">Transmembrane</keyword>
<dbReference type="PROSITE" id="PS50928">
    <property type="entry name" value="ABC_TM1"/>
    <property type="match status" value="1"/>
</dbReference>
<dbReference type="CDD" id="cd06261">
    <property type="entry name" value="TM_PBP2"/>
    <property type="match status" value="1"/>
</dbReference>
<feature type="transmembrane region" description="Helical" evidence="8">
    <location>
        <begin position="22"/>
        <end position="44"/>
    </location>
</feature>
<dbReference type="SUPFAM" id="SSF53850">
    <property type="entry name" value="Periplasmic binding protein-like II"/>
    <property type="match status" value="1"/>
</dbReference>
<comment type="similarity">
    <text evidence="8">Belongs to the binding-protein-dependent transport system permease family.</text>
</comment>
<keyword evidence="5 8" id="KW-0472">Membrane</keyword>
<evidence type="ECO:0000256" key="6">
    <source>
        <dbReference type="ARBA" id="ARBA00035642"/>
    </source>
</evidence>
<evidence type="ECO:0000313" key="11">
    <source>
        <dbReference type="Proteomes" id="UP001501510"/>
    </source>
</evidence>
<dbReference type="InterPro" id="IPR000515">
    <property type="entry name" value="MetI-like"/>
</dbReference>
<comment type="subcellular location">
    <subcellularLocation>
        <location evidence="8">Cell membrane</location>
        <topology evidence="8">Multi-pass membrane protein</topology>
    </subcellularLocation>
    <subcellularLocation>
        <location evidence="1">Membrane</location>
        <topology evidence="1">Multi-pass membrane protein</topology>
    </subcellularLocation>
</comment>
<evidence type="ECO:0000256" key="4">
    <source>
        <dbReference type="ARBA" id="ARBA00022989"/>
    </source>
</evidence>
<dbReference type="InterPro" id="IPR035906">
    <property type="entry name" value="MetI-like_sf"/>
</dbReference>
<comment type="caution">
    <text evidence="10">The sequence shown here is derived from an EMBL/GenBank/DDBJ whole genome shotgun (WGS) entry which is preliminary data.</text>
</comment>
<dbReference type="EMBL" id="BAAACG010000008">
    <property type="protein sequence ID" value="GAA0739420.1"/>
    <property type="molecule type" value="Genomic_DNA"/>
</dbReference>
<keyword evidence="4 8" id="KW-1133">Transmembrane helix</keyword>
<proteinExistence type="inferred from homology"/>
<dbReference type="PANTHER" id="PTHR30177">
    <property type="entry name" value="GLYCINE BETAINE/L-PROLINE TRANSPORT SYSTEM PERMEASE PROTEIN PROW"/>
    <property type="match status" value="1"/>
</dbReference>
<evidence type="ECO:0000256" key="7">
    <source>
        <dbReference type="ARBA" id="ARBA00035652"/>
    </source>
</evidence>
<keyword evidence="2 8" id="KW-0813">Transport</keyword>
<feature type="transmembrane region" description="Helical" evidence="8">
    <location>
        <begin position="232"/>
        <end position="251"/>
    </location>
</feature>
<dbReference type="InterPro" id="IPR051204">
    <property type="entry name" value="ABC_transp_perm/SBD"/>
</dbReference>
<evidence type="ECO:0000313" key="10">
    <source>
        <dbReference type="EMBL" id="GAA0739420.1"/>
    </source>
</evidence>
<dbReference type="SUPFAM" id="SSF161098">
    <property type="entry name" value="MetI-like"/>
    <property type="match status" value="1"/>
</dbReference>
<dbReference type="InterPro" id="IPR007210">
    <property type="entry name" value="ABC_Gly_betaine_transp_sub-bd"/>
</dbReference>
<evidence type="ECO:0000259" key="9">
    <source>
        <dbReference type="PROSITE" id="PS50928"/>
    </source>
</evidence>
<dbReference type="Proteomes" id="UP001501510">
    <property type="component" value="Unassembled WGS sequence"/>
</dbReference>
<dbReference type="Pfam" id="PF04069">
    <property type="entry name" value="OpuAC"/>
    <property type="match status" value="1"/>
</dbReference>
<comment type="similarity">
    <text evidence="7">In the N-terminal section; belongs to the binding-protein-dependent transport system permease family.</text>
</comment>
<evidence type="ECO:0000256" key="1">
    <source>
        <dbReference type="ARBA" id="ARBA00004141"/>
    </source>
</evidence>
<evidence type="ECO:0000256" key="2">
    <source>
        <dbReference type="ARBA" id="ARBA00022448"/>
    </source>
</evidence>
<evidence type="ECO:0000256" key="3">
    <source>
        <dbReference type="ARBA" id="ARBA00022692"/>
    </source>
</evidence>
<dbReference type="Gene3D" id="3.40.190.120">
    <property type="entry name" value="Osmoprotection protein (prox), domain 2"/>
    <property type="match status" value="1"/>
</dbReference>
<evidence type="ECO:0000256" key="5">
    <source>
        <dbReference type="ARBA" id="ARBA00023136"/>
    </source>
</evidence>
<dbReference type="Gene3D" id="1.10.3720.10">
    <property type="entry name" value="MetI-like"/>
    <property type="match status" value="1"/>
</dbReference>
<gene>
    <name evidence="10" type="ORF">GCM10008906_18180</name>
</gene>
<accession>A0ABP3UND4</accession>
<keyword evidence="11" id="KW-1185">Reference proteome</keyword>
<dbReference type="PANTHER" id="PTHR30177:SF4">
    <property type="entry name" value="OSMOPROTECTANT IMPORT PERMEASE PROTEIN OSMW"/>
    <property type="match status" value="1"/>
</dbReference>
<feature type="transmembrane region" description="Helical" evidence="8">
    <location>
        <begin position="178"/>
        <end position="197"/>
    </location>
</feature>
<evidence type="ECO:0000256" key="8">
    <source>
        <dbReference type="RuleBase" id="RU363032"/>
    </source>
</evidence>
<feature type="domain" description="ABC transmembrane type-1" evidence="9">
    <location>
        <begin position="18"/>
        <end position="197"/>
    </location>
</feature>